<dbReference type="InterPro" id="IPR017871">
    <property type="entry name" value="ABC_transporter-like_CS"/>
</dbReference>
<evidence type="ECO:0000256" key="4">
    <source>
        <dbReference type="ARBA" id="ARBA00022801"/>
    </source>
</evidence>
<feature type="domain" description="ABC transporter" evidence="9">
    <location>
        <begin position="466"/>
        <end position="701"/>
    </location>
</feature>
<dbReference type="Gene3D" id="1.20.1560.10">
    <property type="entry name" value="ABC transporter type 1, transmembrane domain"/>
    <property type="match status" value="1"/>
</dbReference>
<dbReference type="EMBL" id="JAFKDB010000008">
    <property type="protein sequence ID" value="MBN7769673.1"/>
    <property type="molecule type" value="Genomic_DNA"/>
</dbReference>
<dbReference type="PROSITE" id="PS00211">
    <property type="entry name" value="ABC_TRANSPORTER_1"/>
    <property type="match status" value="1"/>
</dbReference>
<dbReference type="RefSeq" id="WP_206557096.1">
    <property type="nucleotide sequence ID" value="NZ_JAFKDB010000008.1"/>
</dbReference>
<dbReference type="Gene3D" id="3.40.50.300">
    <property type="entry name" value="P-loop containing nucleotide triphosphate hydrolases"/>
    <property type="match status" value="1"/>
</dbReference>
<dbReference type="Gene3D" id="3.90.70.10">
    <property type="entry name" value="Cysteine proteinases"/>
    <property type="match status" value="1"/>
</dbReference>
<evidence type="ECO:0000313" key="13">
    <source>
        <dbReference type="Proteomes" id="UP000664344"/>
    </source>
</evidence>
<dbReference type="Pfam" id="PF00664">
    <property type="entry name" value="ABC_membrane"/>
    <property type="match status" value="1"/>
</dbReference>
<evidence type="ECO:0000259" key="9">
    <source>
        <dbReference type="PROSITE" id="PS50893"/>
    </source>
</evidence>
<dbReference type="InterPro" id="IPR036640">
    <property type="entry name" value="ABC1_TM_sf"/>
</dbReference>
<comment type="caution">
    <text evidence="12">The sequence shown here is derived from an EMBL/GenBank/DDBJ whole genome shotgun (WGS) entry which is preliminary data.</text>
</comment>
<dbReference type="PROSITE" id="PS50893">
    <property type="entry name" value="ABC_TRANSPORTER_2"/>
    <property type="match status" value="1"/>
</dbReference>
<evidence type="ECO:0000256" key="7">
    <source>
        <dbReference type="ARBA" id="ARBA00023136"/>
    </source>
</evidence>
<dbReference type="InterPro" id="IPR003593">
    <property type="entry name" value="AAA+_ATPase"/>
</dbReference>
<dbReference type="SMART" id="SM00382">
    <property type="entry name" value="AAA"/>
    <property type="match status" value="1"/>
</dbReference>
<dbReference type="PROSITE" id="PS50929">
    <property type="entry name" value="ABC_TM1F"/>
    <property type="match status" value="1"/>
</dbReference>
<evidence type="ECO:0000256" key="8">
    <source>
        <dbReference type="SAM" id="Phobius"/>
    </source>
</evidence>
<organism evidence="12 13">
    <name type="scientific">Marinobacter daepoensis</name>
    <dbReference type="NCBI Taxonomy" id="262077"/>
    <lineage>
        <taxon>Bacteria</taxon>
        <taxon>Pseudomonadati</taxon>
        <taxon>Pseudomonadota</taxon>
        <taxon>Gammaproteobacteria</taxon>
        <taxon>Pseudomonadales</taxon>
        <taxon>Marinobacteraceae</taxon>
        <taxon>Marinobacter</taxon>
    </lineage>
</organism>
<feature type="domain" description="ABC transmembrane type-1" evidence="10">
    <location>
        <begin position="154"/>
        <end position="432"/>
    </location>
</feature>
<keyword evidence="2 8" id="KW-0812">Transmembrane</keyword>
<dbReference type="Pfam" id="PF00005">
    <property type="entry name" value="ABC_tran"/>
    <property type="match status" value="1"/>
</dbReference>
<dbReference type="PROSITE" id="PS50990">
    <property type="entry name" value="PEPTIDASE_C39"/>
    <property type="match status" value="1"/>
</dbReference>
<evidence type="ECO:0000256" key="2">
    <source>
        <dbReference type="ARBA" id="ARBA00022692"/>
    </source>
</evidence>
<dbReference type="InterPro" id="IPR017750">
    <property type="entry name" value="ATPase_T1SS"/>
</dbReference>
<dbReference type="PANTHER" id="PTHR43394">
    <property type="entry name" value="ATP-DEPENDENT PERMEASE MDL1, MITOCHONDRIAL"/>
    <property type="match status" value="1"/>
</dbReference>
<evidence type="ECO:0000256" key="5">
    <source>
        <dbReference type="ARBA" id="ARBA00022840"/>
    </source>
</evidence>
<proteinExistence type="predicted"/>
<evidence type="ECO:0000256" key="1">
    <source>
        <dbReference type="ARBA" id="ARBA00004651"/>
    </source>
</evidence>
<comment type="subcellular location">
    <subcellularLocation>
        <location evidence="1">Cell membrane</location>
        <topology evidence="1">Multi-pass membrane protein</topology>
    </subcellularLocation>
</comment>
<keyword evidence="13" id="KW-1185">Reference proteome</keyword>
<evidence type="ECO:0000256" key="6">
    <source>
        <dbReference type="ARBA" id="ARBA00022989"/>
    </source>
</evidence>
<dbReference type="Proteomes" id="UP000664344">
    <property type="component" value="Unassembled WGS sequence"/>
</dbReference>
<feature type="transmembrane region" description="Helical" evidence="8">
    <location>
        <begin position="154"/>
        <end position="176"/>
    </location>
</feature>
<feature type="transmembrane region" description="Helical" evidence="8">
    <location>
        <begin position="285"/>
        <end position="307"/>
    </location>
</feature>
<sequence>MLLECLRVLCRFHNRPLNPAAAMDGLPLNQGKLTPSVFPRAAKRAGMSSRIARVALQSLNPHLLPAILLLKDDRACIITSLDANGETANVIWPELPDSEQTLGLDELAELYTGYVIYARPEFRFDQRTPEVKTRRPGHWFWSIIKENRRLYRDVAVAALAINVFALAMPLFVMNVYDRVVPNHAVETLWVLAAGVLIVLCADLVLRLMRSWFVDLAASRADIQLSARIMEHLLSLGLKDRPTSVGSFANNVQSFEAVRSFMGSLTVVALVDLPFVLLFTGIITLIAWPLVLPILAGGLLLVLYALAIQHKLHSLSERSMQAGSMRNAILVESLSNLETVKSFGSESRIQLVWEKTTIFLTRTAAQTRLLASSISSGAGWVQHTVGVLIILIGVYQVIAGDLSQGGLIAAYMLSSRAMAPISQAASLLGQYHSAATAMTSLNDIMALPGERPDDAPRITHPPLRGDIEFRGVNFSYPGSDQQSLRDVSFRIRAGERVAILGRNGSGKSTLEKLMLGLFAPQAGTVSIDGVDLGQYDPAELRRQIGYVPQDIHLFFGSLKENIVLGNPQASDAQIIEAARIAALEPLVSQHPEGFNLPVGEGGQQLSGGQRQAVAVARGVLGERAMLLLDEPTGSLDQNSEAIIKENLTRYSQDKTLILVTHRSALLDLVDRIIVMDQGKVVADGEKSAVVQALQKGHIGAAR</sequence>
<protein>
    <submittedName>
        <fullName evidence="12">Type I secretion system permease/ATPase</fullName>
    </submittedName>
</protein>
<keyword evidence="5" id="KW-0067">ATP-binding</keyword>
<gene>
    <name evidence="12" type="ORF">JYP53_07145</name>
</gene>
<feature type="transmembrane region" description="Helical" evidence="8">
    <location>
        <begin position="188"/>
        <end position="205"/>
    </location>
</feature>
<dbReference type="InterPro" id="IPR005074">
    <property type="entry name" value="Peptidase_C39"/>
</dbReference>
<keyword evidence="7 8" id="KW-0472">Membrane</keyword>
<dbReference type="CDD" id="cd02421">
    <property type="entry name" value="Peptidase_C39_likeD"/>
    <property type="match status" value="1"/>
</dbReference>
<evidence type="ECO:0000259" key="10">
    <source>
        <dbReference type="PROSITE" id="PS50929"/>
    </source>
</evidence>
<dbReference type="InterPro" id="IPR011527">
    <property type="entry name" value="ABC1_TM_dom"/>
</dbReference>
<dbReference type="NCBIfam" id="TIGR03375">
    <property type="entry name" value="type_I_sec_LssB"/>
    <property type="match status" value="1"/>
</dbReference>
<accession>A0ABS3BCY0</accession>
<evidence type="ECO:0000313" key="12">
    <source>
        <dbReference type="EMBL" id="MBN7769673.1"/>
    </source>
</evidence>
<evidence type="ECO:0000256" key="3">
    <source>
        <dbReference type="ARBA" id="ARBA00022741"/>
    </source>
</evidence>
<evidence type="ECO:0000259" key="11">
    <source>
        <dbReference type="PROSITE" id="PS50990"/>
    </source>
</evidence>
<dbReference type="SUPFAM" id="SSF52540">
    <property type="entry name" value="P-loop containing nucleoside triphosphate hydrolases"/>
    <property type="match status" value="1"/>
</dbReference>
<feature type="transmembrane region" description="Helical" evidence="8">
    <location>
        <begin position="260"/>
        <end position="279"/>
    </location>
</feature>
<dbReference type="SUPFAM" id="SSF90123">
    <property type="entry name" value="ABC transporter transmembrane region"/>
    <property type="match status" value="1"/>
</dbReference>
<dbReference type="InterPro" id="IPR003439">
    <property type="entry name" value="ABC_transporter-like_ATP-bd"/>
</dbReference>
<dbReference type="InterPro" id="IPR039421">
    <property type="entry name" value="Type_1_exporter"/>
</dbReference>
<feature type="domain" description="Peptidase C39" evidence="11">
    <location>
        <begin position="1"/>
        <end position="118"/>
    </location>
</feature>
<name>A0ABS3BCY0_9GAMM</name>
<keyword evidence="4" id="KW-0378">Hydrolase</keyword>
<dbReference type="InterPro" id="IPR027417">
    <property type="entry name" value="P-loop_NTPase"/>
</dbReference>
<dbReference type="PANTHER" id="PTHR43394:SF1">
    <property type="entry name" value="ATP-BINDING CASSETTE SUB-FAMILY B MEMBER 10, MITOCHONDRIAL"/>
    <property type="match status" value="1"/>
</dbReference>
<keyword evidence="3" id="KW-0547">Nucleotide-binding</keyword>
<keyword evidence="6 8" id="KW-1133">Transmembrane helix</keyword>
<dbReference type="CDD" id="cd03245">
    <property type="entry name" value="ABCC_bacteriocin_exporters"/>
    <property type="match status" value="1"/>
</dbReference>
<reference evidence="12 13" key="1">
    <citation type="submission" date="2021-02" db="EMBL/GenBank/DDBJ databases">
        <title>PHA producing bacteria isolated from coastal sediment in Guangdong, Shenzhen.</title>
        <authorList>
            <person name="Zheng W."/>
            <person name="Yu S."/>
            <person name="Huang Y."/>
        </authorList>
    </citation>
    <scope>NUCLEOTIDE SEQUENCE [LARGE SCALE GENOMIC DNA]</scope>
    <source>
        <strain evidence="12 13">TN21-5</strain>
    </source>
</reference>
<dbReference type="CDD" id="cd18587">
    <property type="entry name" value="ABC_6TM_LapB_like"/>
    <property type="match status" value="1"/>
</dbReference>